<dbReference type="Pfam" id="PF04402">
    <property type="entry name" value="SIMPL"/>
    <property type="match status" value="1"/>
</dbReference>
<dbReference type="PANTHER" id="PTHR34387:SF1">
    <property type="entry name" value="PERIPLASMIC IMMUNOGENIC PROTEIN"/>
    <property type="match status" value="1"/>
</dbReference>
<organism evidence="2 3">
    <name type="scientific">Leeia speluncae</name>
    <dbReference type="NCBI Taxonomy" id="2884804"/>
    <lineage>
        <taxon>Bacteria</taxon>
        <taxon>Pseudomonadati</taxon>
        <taxon>Pseudomonadota</taxon>
        <taxon>Betaproteobacteria</taxon>
        <taxon>Neisseriales</taxon>
        <taxon>Leeiaceae</taxon>
        <taxon>Leeia</taxon>
    </lineage>
</organism>
<protein>
    <submittedName>
        <fullName evidence="2">SIMPL domain-containing protein</fullName>
    </submittedName>
</protein>
<dbReference type="PANTHER" id="PTHR34387">
    <property type="entry name" value="SLR1258 PROTEIN"/>
    <property type="match status" value="1"/>
</dbReference>
<dbReference type="Proteomes" id="UP001165395">
    <property type="component" value="Unassembled WGS sequence"/>
</dbReference>
<dbReference type="InterPro" id="IPR007497">
    <property type="entry name" value="SIMPL/DUF541"/>
</dbReference>
<dbReference type="InterPro" id="IPR052022">
    <property type="entry name" value="26kDa_periplasmic_antigen"/>
</dbReference>
<sequence length="228" mass="25026">MLKSFSLAASFLLLCNNSAYAEALNYDVVQLQAGAKAQIQNDTISANLFNELNDADPQRLNRMLDKQFDEAVLLSKQYPSVKLQLSLRQTYPVYGQNNKLQSWRGRLELNVSAQDITAASVLIGKLQSQFVINGVGYSVSEAKRSSVEQMVTKEALKSFQDKAGVVTSTLAPGKQYKLVNLQVSTEMPRPLMAVKALSKEMAAPLYDQANAGESDLSVQVFGSIQIQP</sequence>
<reference evidence="2" key="1">
    <citation type="submission" date="2021-10" db="EMBL/GenBank/DDBJ databases">
        <title>The complete genome sequence of Leeia sp. TBRC 13508.</title>
        <authorList>
            <person name="Charoenyingcharoen P."/>
            <person name="Yukphan P."/>
        </authorList>
    </citation>
    <scope>NUCLEOTIDE SEQUENCE</scope>
    <source>
        <strain evidence="2">TBRC 13508</strain>
    </source>
</reference>
<comment type="caution">
    <text evidence="2">The sequence shown here is derived from an EMBL/GenBank/DDBJ whole genome shotgun (WGS) entry which is preliminary data.</text>
</comment>
<feature type="signal peptide" evidence="1">
    <location>
        <begin position="1"/>
        <end position="21"/>
    </location>
</feature>
<feature type="chain" id="PRO_5047449268" evidence="1">
    <location>
        <begin position="22"/>
        <end position="228"/>
    </location>
</feature>
<name>A0ABS8D7M1_9NEIS</name>
<evidence type="ECO:0000313" key="3">
    <source>
        <dbReference type="Proteomes" id="UP001165395"/>
    </source>
</evidence>
<evidence type="ECO:0000313" key="2">
    <source>
        <dbReference type="EMBL" id="MCB6184185.1"/>
    </source>
</evidence>
<accession>A0ABS8D7M1</accession>
<keyword evidence="1" id="KW-0732">Signal</keyword>
<evidence type="ECO:0000256" key="1">
    <source>
        <dbReference type="SAM" id="SignalP"/>
    </source>
</evidence>
<dbReference type="EMBL" id="JAJBZT010000006">
    <property type="protein sequence ID" value="MCB6184185.1"/>
    <property type="molecule type" value="Genomic_DNA"/>
</dbReference>
<gene>
    <name evidence="2" type="ORF">LIN78_11565</name>
</gene>
<dbReference type="RefSeq" id="WP_227180998.1">
    <property type="nucleotide sequence ID" value="NZ_JAJBZT010000006.1"/>
</dbReference>
<keyword evidence="3" id="KW-1185">Reference proteome</keyword>
<proteinExistence type="predicted"/>